<dbReference type="AlphaFoldDB" id="A0AAE4R5K1"/>
<dbReference type="RefSeq" id="WP_039586595.1">
    <property type="nucleotide sequence ID" value="NZ_JAWLKH010000007.1"/>
</dbReference>
<evidence type="ECO:0000313" key="1">
    <source>
        <dbReference type="EMBL" id="MDV6312103.1"/>
    </source>
</evidence>
<organism evidence="1 2">
    <name type="scientific">Gordonia amicalis</name>
    <dbReference type="NCBI Taxonomy" id="89053"/>
    <lineage>
        <taxon>Bacteria</taxon>
        <taxon>Bacillati</taxon>
        <taxon>Actinomycetota</taxon>
        <taxon>Actinomycetes</taxon>
        <taxon>Mycobacteriales</taxon>
        <taxon>Gordoniaceae</taxon>
        <taxon>Gordonia</taxon>
    </lineage>
</organism>
<protein>
    <submittedName>
        <fullName evidence="1">Uncharacterized protein</fullName>
    </submittedName>
</protein>
<proteinExistence type="predicted"/>
<reference evidence="1" key="1">
    <citation type="submission" date="2023-10" db="EMBL/GenBank/DDBJ databases">
        <title>Development of a sustainable strategy for remediation of hydrocarbon-contaminated territories based on the waste exchange concept.</title>
        <authorList>
            <person name="Krivoruchko A."/>
        </authorList>
    </citation>
    <scope>NUCLEOTIDE SEQUENCE</scope>
    <source>
        <strain evidence="1">IEGM 1279</strain>
    </source>
</reference>
<comment type="caution">
    <text evidence="1">The sequence shown here is derived from an EMBL/GenBank/DDBJ whole genome shotgun (WGS) entry which is preliminary data.</text>
</comment>
<gene>
    <name evidence="1" type="ORF">R3Q15_09435</name>
</gene>
<dbReference type="EMBL" id="JAWLKH010000007">
    <property type="protein sequence ID" value="MDV6312103.1"/>
    <property type="molecule type" value="Genomic_DNA"/>
</dbReference>
<accession>A0AAE4R5K1</accession>
<name>A0AAE4R5K1_9ACTN</name>
<dbReference type="Proteomes" id="UP001185922">
    <property type="component" value="Unassembled WGS sequence"/>
</dbReference>
<evidence type="ECO:0000313" key="2">
    <source>
        <dbReference type="Proteomes" id="UP001185922"/>
    </source>
</evidence>
<sequence length="150" mass="16575">MANYSIPVTDTDAVQALLDEVQHRCTARIYDADDICKLAEKADQLLEGLPEKLRTGATVYAARSGAVAKRASYGYTVGVTGVRLRRVNRQWRLERATRIKDDSTYGIFEVRLSDRIDPSDLGRVFAKNAGLTLGEFPPSKRTAKLAELTG</sequence>